<dbReference type="Gene3D" id="3.40.50.2300">
    <property type="match status" value="1"/>
</dbReference>
<proteinExistence type="predicted"/>
<dbReference type="InterPro" id="IPR010114">
    <property type="entry name" value="Transcript_reg_NtrC"/>
</dbReference>
<dbReference type="SUPFAM" id="SSF52172">
    <property type="entry name" value="CheY-like"/>
    <property type="match status" value="1"/>
</dbReference>
<sequence>MSTVWVIDDDRSIRWVFEKALAREGIAFATFSSATEALARLGREVPEAIVCDIRMPGESGLTFLELVKKDYPGLPVIIMTAHSDLESAVSAFQGGAFEYLPKPFDIDQATGLIQRALQEGERQAIGEEAPVTNPDILGQAPAMQDVFRAIGRLSQSAATVLITGESGSGKELVARALHRHSPRAAKPFIAINTAAIPKDLLESELFGHERGSFTGAEARRQGRFEQAENGTLFLDEIGDMPSELQTRLLRVLSDGFFYRVGGQAPIKANVRVIAATHQHLEERVKQGAFREDLFHRLNVIRLRLPALRERRQDVPLLARHFLARSAAELGVEPKRLSEDAMTALSNFSFPGNVRQLENLCHWITVMAPGATVGAADLPPEISEITTDGETGTVVSGDWRAALAADIGSRLAKGENRVLDQIMPAFERTVIERALAHTGGKRIEAAELLGWGRNTLTRKIQELGMDNEV</sequence>
<dbReference type="InterPro" id="IPR002197">
    <property type="entry name" value="HTH_Fis"/>
</dbReference>
<keyword evidence="7 15" id="KW-0067">ATP-binding</keyword>
<evidence type="ECO:0000259" key="17">
    <source>
        <dbReference type="PROSITE" id="PS50110"/>
    </source>
</evidence>
<evidence type="ECO:0000256" key="5">
    <source>
        <dbReference type="ARBA" id="ARBA00022553"/>
    </source>
</evidence>
<evidence type="ECO:0000259" key="16">
    <source>
        <dbReference type="PROSITE" id="PS50045"/>
    </source>
</evidence>
<evidence type="ECO:0000256" key="10">
    <source>
        <dbReference type="ARBA" id="ARBA00023125"/>
    </source>
</evidence>
<keyword evidence="11 15" id="KW-0010">Activator</keyword>
<dbReference type="PROSITE" id="PS50045">
    <property type="entry name" value="SIGMA54_INTERACT_4"/>
    <property type="match status" value="1"/>
</dbReference>
<dbReference type="FunFam" id="3.40.50.2300:FF:000018">
    <property type="entry name" value="DNA-binding transcriptional regulator NtrC"/>
    <property type="match status" value="1"/>
</dbReference>
<evidence type="ECO:0000256" key="7">
    <source>
        <dbReference type="ARBA" id="ARBA00022840"/>
    </source>
</evidence>
<dbReference type="GO" id="GO:0043565">
    <property type="term" value="F:sequence-specific DNA binding"/>
    <property type="evidence" value="ECO:0007669"/>
    <property type="project" value="InterPro"/>
</dbReference>
<dbReference type="InterPro" id="IPR025944">
    <property type="entry name" value="Sigma_54_int_dom_CS"/>
</dbReference>
<evidence type="ECO:0000256" key="13">
    <source>
        <dbReference type="ARBA" id="ARBA00023231"/>
    </source>
</evidence>
<dbReference type="SUPFAM" id="SSF46689">
    <property type="entry name" value="Homeodomain-like"/>
    <property type="match status" value="1"/>
</dbReference>
<dbReference type="InterPro" id="IPR001789">
    <property type="entry name" value="Sig_transdc_resp-reg_receiver"/>
</dbReference>
<gene>
    <name evidence="18" type="primary">glnG</name>
    <name evidence="15" type="synonym">ntrC</name>
    <name evidence="18" type="ORF">WG78_05655</name>
</gene>
<comment type="subcellular location">
    <subcellularLocation>
        <location evidence="1 15">Cytoplasm</location>
    </subcellularLocation>
</comment>
<keyword evidence="6 15" id="KW-0547">Nucleotide-binding</keyword>
<dbReference type="RefSeq" id="WP_053936815.1">
    <property type="nucleotide sequence ID" value="NZ_LAQT01000003.1"/>
</dbReference>
<dbReference type="InterPro" id="IPR025662">
    <property type="entry name" value="Sigma_54_int_dom_ATP-bd_1"/>
</dbReference>
<dbReference type="Gene3D" id="3.40.50.300">
    <property type="entry name" value="P-loop containing nucleotide triphosphate hydrolases"/>
    <property type="match status" value="1"/>
</dbReference>
<evidence type="ECO:0000256" key="1">
    <source>
        <dbReference type="ARBA" id="ARBA00004496"/>
    </source>
</evidence>
<feature type="domain" description="Sigma-54 factor interaction" evidence="16">
    <location>
        <begin position="136"/>
        <end position="365"/>
    </location>
</feature>
<comment type="function">
    <text evidence="15">Member of the two-component regulatory system NtrB/NtrC, which controls expression of the nitrogen-regulated (ntr) genes in response to nitrogen limitation. Phosphorylated NtrC binds directly to DNA and stimulates the formation of open promoter-sigma54-RNA polymerase complexes.</text>
</comment>
<evidence type="ECO:0000256" key="14">
    <source>
        <dbReference type="PROSITE-ProRule" id="PRU00169"/>
    </source>
</evidence>
<reference evidence="18 19" key="1">
    <citation type="submission" date="2015-07" db="EMBL/GenBank/DDBJ databases">
        <title>Draft genome sequence of the Amantichitinum ursilacus IGB-41, a new chitin-degrading bacterium.</title>
        <authorList>
            <person name="Kirstahler P."/>
            <person name="Guenther M."/>
            <person name="Grumaz C."/>
            <person name="Rupp S."/>
            <person name="Zibek S."/>
            <person name="Sohn K."/>
        </authorList>
    </citation>
    <scope>NUCLEOTIDE SEQUENCE [LARGE SCALE GENOMIC DNA]</scope>
    <source>
        <strain evidence="18 19">IGB-41</strain>
    </source>
</reference>
<evidence type="ECO:0000256" key="15">
    <source>
        <dbReference type="RuleBase" id="RU365013"/>
    </source>
</evidence>
<dbReference type="FunFam" id="1.10.8.60:FF:000014">
    <property type="entry name" value="DNA-binding transcriptional regulator NtrC"/>
    <property type="match status" value="1"/>
</dbReference>
<dbReference type="Pfam" id="PF25601">
    <property type="entry name" value="AAA_lid_14"/>
    <property type="match status" value="1"/>
</dbReference>
<protein>
    <recommendedName>
        <fullName evidence="2 15">DNA-binding transcriptional regulator NtrC</fullName>
    </recommendedName>
    <alternativeName>
        <fullName evidence="15">Nitrogen regulation protein NR(I)</fullName>
    </alternativeName>
</protein>
<dbReference type="GO" id="GO:0006355">
    <property type="term" value="P:regulation of DNA-templated transcription"/>
    <property type="evidence" value="ECO:0007669"/>
    <property type="project" value="InterPro"/>
</dbReference>
<dbReference type="OrthoDB" id="3516932at2"/>
<dbReference type="GO" id="GO:0006808">
    <property type="term" value="P:regulation of nitrogen utilization"/>
    <property type="evidence" value="ECO:0007669"/>
    <property type="project" value="UniProtKB-UniRule"/>
</dbReference>
<dbReference type="Proteomes" id="UP000037939">
    <property type="component" value="Unassembled WGS sequence"/>
</dbReference>
<accession>A0A0N0XLJ3</accession>
<dbReference type="PROSITE" id="PS00688">
    <property type="entry name" value="SIGMA54_INTERACT_3"/>
    <property type="match status" value="1"/>
</dbReference>
<keyword evidence="4 15" id="KW-0678">Repressor</keyword>
<evidence type="ECO:0000256" key="6">
    <source>
        <dbReference type="ARBA" id="ARBA00022741"/>
    </source>
</evidence>
<dbReference type="InterPro" id="IPR025943">
    <property type="entry name" value="Sigma_54_int_dom_ATP-bd_2"/>
</dbReference>
<dbReference type="PROSITE" id="PS00675">
    <property type="entry name" value="SIGMA54_INTERACT_1"/>
    <property type="match status" value="1"/>
</dbReference>
<dbReference type="GO" id="GO:0005737">
    <property type="term" value="C:cytoplasm"/>
    <property type="evidence" value="ECO:0007669"/>
    <property type="project" value="UniProtKB-SubCell"/>
</dbReference>
<organism evidence="18 19">
    <name type="scientific">Amantichitinum ursilacus</name>
    <dbReference type="NCBI Taxonomy" id="857265"/>
    <lineage>
        <taxon>Bacteria</taxon>
        <taxon>Pseudomonadati</taxon>
        <taxon>Pseudomonadota</taxon>
        <taxon>Betaproteobacteria</taxon>
        <taxon>Neisseriales</taxon>
        <taxon>Chitinibacteraceae</taxon>
        <taxon>Amantichitinum</taxon>
    </lineage>
</organism>
<dbReference type="Pfam" id="PF00158">
    <property type="entry name" value="Sigma54_activat"/>
    <property type="match status" value="1"/>
</dbReference>
<evidence type="ECO:0000256" key="8">
    <source>
        <dbReference type="ARBA" id="ARBA00023012"/>
    </source>
</evidence>
<dbReference type="PATRIC" id="fig|857265.3.peg.1157"/>
<keyword evidence="8 15" id="KW-0902">Two-component regulatory system</keyword>
<dbReference type="FunFam" id="3.40.50.300:FF:000006">
    <property type="entry name" value="DNA-binding transcriptional regulator NtrC"/>
    <property type="match status" value="1"/>
</dbReference>
<comment type="caution">
    <text evidence="18">The sequence shown here is derived from an EMBL/GenBank/DDBJ whole genome shotgun (WGS) entry which is preliminary data.</text>
</comment>
<keyword evidence="9 15" id="KW-0805">Transcription regulation</keyword>
<dbReference type="CDD" id="cd19919">
    <property type="entry name" value="REC_NtrC"/>
    <property type="match status" value="1"/>
</dbReference>
<evidence type="ECO:0000256" key="12">
    <source>
        <dbReference type="ARBA" id="ARBA00023163"/>
    </source>
</evidence>
<dbReference type="Gene3D" id="1.10.8.60">
    <property type="match status" value="1"/>
</dbReference>
<keyword evidence="10 15" id="KW-0238">DNA-binding</keyword>
<dbReference type="AlphaFoldDB" id="A0A0N0XLJ3"/>
<dbReference type="EMBL" id="LAQT01000003">
    <property type="protein sequence ID" value="KPC54110.1"/>
    <property type="molecule type" value="Genomic_DNA"/>
</dbReference>
<dbReference type="NCBIfam" id="TIGR01818">
    <property type="entry name" value="ntrC"/>
    <property type="match status" value="1"/>
</dbReference>
<dbReference type="Pfam" id="PF02954">
    <property type="entry name" value="HTH_8"/>
    <property type="match status" value="1"/>
</dbReference>
<dbReference type="SMART" id="SM00448">
    <property type="entry name" value="REC"/>
    <property type="match status" value="1"/>
</dbReference>
<dbReference type="InterPro" id="IPR011006">
    <property type="entry name" value="CheY-like_superfamily"/>
</dbReference>
<dbReference type="PANTHER" id="PTHR32071">
    <property type="entry name" value="TRANSCRIPTIONAL REGULATORY PROTEIN"/>
    <property type="match status" value="1"/>
</dbReference>
<dbReference type="Pfam" id="PF00072">
    <property type="entry name" value="Response_reg"/>
    <property type="match status" value="1"/>
</dbReference>
<evidence type="ECO:0000256" key="11">
    <source>
        <dbReference type="ARBA" id="ARBA00023159"/>
    </source>
</evidence>
<dbReference type="PANTHER" id="PTHR32071:SF95">
    <property type="entry name" value="DNA-BINDING TRANSCRIPTIONAL REGULATOR NTRC"/>
    <property type="match status" value="1"/>
</dbReference>
<keyword evidence="3 15" id="KW-0963">Cytoplasm</keyword>
<dbReference type="InterPro" id="IPR009057">
    <property type="entry name" value="Homeodomain-like_sf"/>
</dbReference>
<evidence type="ECO:0000313" key="19">
    <source>
        <dbReference type="Proteomes" id="UP000037939"/>
    </source>
</evidence>
<dbReference type="PRINTS" id="PR01590">
    <property type="entry name" value="HTHFIS"/>
</dbReference>
<evidence type="ECO:0000256" key="4">
    <source>
        <dbReference type="ARBA" id="ARBA00022491"/>
    </source>
</evidence>
<dbReference type="STRING" id="857265.WG78_05655"/>
<dbReference type="NCBIfam" id="NF008176">
    <property type="entry name" value="PRK10923.1"/>
    <property type="match status" value="1"/>
</dbReference>
<name>A0A0N0XLJ3_9NEIS</name>
<keyword evidence="13 15" id="KW-0535">Nitrogen fixation</keyword>
<dbReference type="GO" id="GO:0005524">
    <property type="term" value="F:ATP binding"/>
    <property type="evidence" value="ECO:0007669"/>
    <property type="project" value="UniProtKB-KW"/>
</dbReference>
<evidence type="ECO:0000313" key="18">
    <source>
        <dbReference type="EMBL" id="KPC54110.1"/>
    </source>
</evidence>
<evidence type="ECO:0000256" key="3">
    <source>
        <dbReference type="ARBA" id="ARBA00022490"/>
    </source>
</evidence>
<dbReference type="InterPro" id="IPR058031">
    <property type="entry name" value="AAA_lid_NorR"/>
</dbReference>
<keyword evidence="12 15" id="KW-0804">Transcription</keyword>
<evidence type="ECO:0000256" key="9">
    <source>
        <dbReference type="ARBA" id="ARBA00023015"/>
    </source>
</evidence>
<feature type="domain" description="Response regulatory" evidence="17">
    <location>
        <begin position="3"/>
        <end position="117"/>
    </location>
</feature>
<dbReference type="InterPro" id="IPR002078">
    <property type="entry name" value="Sigma_54_int"/>
</dbReference>
<dbReference type="InterPro" id="IPR003593">
    <property type="entry name" value="AAA+_ATPase"/>
</dbReference>
<dbReference type="PROSITE" id="PS50110">
    <property type="entry name" value="RESPONSE_REGULATORY"/>
    <property type="match status" value="1"/>
</dbReference>
<keyword evidence="19" id="KW-1185">Reference proteome</keyword>
<dbReference type="Gene3D" id="1.10.10.60">
    <property type="entry name" value="Homeodomain-like"/>
    <property type="match status" value="1"/>
</dbReference>
<dbReference type="GO" id="GO:0000156">
    <property type="term" value="F:phosphorelay response regulator activity"/>
    <property type="evidence" value="ECO:0007669"/>
    <property type="project" value="UniProtKB-UniRule"/>
</dbReference>
<evidence type="ECO:0000256" key="2">
    <source>
        <dbReference type="ARBA" id="ARBA00019059"/>
    </source>
</evidence>
<keyword evidence="5 14" id="KW-0597">Phosphoprotein</keyword>
<dbReference type="SMART" id="SM00382">
    <property type="entry name" value="AAA"/>
    <property type="match status" value="1"/>
</dbReference>
<dbReference type="SUPFAM" id="SSF52540">
    <property type="entry name" value="P-loop containing nucleoside triphosphate hydrolases"/>
    <property type="match status" value="1"/>
</dbReference>
<feature type="modified residue" description="4-aspartylphosphate" evidence="14">
    <location>
        <position position="52"/>
    </location>
</feature>
<dbReference type="PROSITE" id="PS00676">
    <property type="entry name" value="SIGMA54_INTERACT_2"/>
    <property type="match status" value="1"/>
</dbReference>
<dbReference type="CDD" id="cd00009">
    <property type="entry name" value="AAA"/>
    <property type="match status" value="1"/>
</dbReference>
<dbReference type="InterPro" id="IPR027417">
    <property type="entry name" value="P-loop_NTPase"/>
</dbReference>